<reference evidence="1" key="1">
    <citation type="submission" date="2020-02" db="EMBL/GenBank/DDBJ databases">
        <authorList>
            <person name="Meier V. D."/>
        </authorList>
    </citation>
    <scope>NUCLEOTIDE SEQUENCE</scope>
    <source>
        <strain evidence="1">AVDCRST_MAG02</strain>
    </source>
</reference>
<sequence length="62" mass="6960">MDRRKRGVWRCTHLSPVVVEPTPKGRVARCLRCGSSGPVRQNSERALAALRDEARRSSWEAG</sequence>
<proteinExistence type="predicted"/>
<organism evidence="1">
    <name type="scientific">uncultured Rubrobacteraceae bacterium</name>
    <dbReference type="NCBI Taxonomy" id="349277"/>
    <lineage>
        <taxon>Bacteria</taxon>
        <taxon>Bacillati</taxon>
        <taxon>Actinomycetota</taxon>
        <taxon>Rubrobacteria</taxon>
        <taxon>Rubrobacterales</taxon>
        <taxon>Rubrobacteraceae</taxon>
        <taxon>environmental samples</taxon>
    </lineage>
</organism>
<dbReference type="EMBL" id="CADCVH010000024">
    <property type="protein sequence ID" value="CAA9450342.1"/>
    <property type="molecule type" value="Genomic_DNA"/>
</dbReference>
<name>A0A6J4QNT1_9ACTN</name>
<protein>
    <submittedName>
        <fullName evidence="1">Uncharacterized protein</fullName>
    </submittedName>
</protein>
<dbReference type="AlphaFoldDB" id="A0A6J4QNT1"/>
<gene>
    <name evidence="1" type="ORF">AVDCRST_MAG02-827</name>
</gene>
<evidence type="ECO:0000313" key="1">
    <source>
        <dbReference type="EMBL" id="CAA9450342.1"/>
    </source>
</evidence>
<accession>A0A6J4QNT1</accession>